<evidence type="ECO:0000259" key="5">
    <source>
        <dbReference type="Pfam" id="PF00266"/>
    </source>
</evidence>
<comment type="caution">
    <text evidence="6">The sequence shown here is derived from an EMBL/GenBank/DDBJ whole genome shotgun (WGS) entry which is preliminary data.</text>
</comment>
<evidence type="ECO:0000313" key="6">
    <source>
        <dbReference type="EMBL" id="GHF58651.1"/>
    </source>
</evidence>
<keyword evidence="3 4" id="KW-0663">Pyridoxal phosphate</keyword>
<dbReference type="Proteomes" id="UP000638313">
    <property type="component" value="Unassembled WGS sequence"/>
</dbReference>
<evidence type="ECO:0000256" key="2">
    <source>
        <dbReference type="ARBA" id="ARBA00022801"/>
    </source>
</evidence>
<proteinExistence type="inferred from homology"/>
<dbReference type="InterPro" id="IPR015424">
    <property type="entry name" value="PyrdxlP-dep_Trfase"/>
</dbReference>
<name>A0A919B618_9ACTN</name>
<keyword evidence="1 4" id="KW-0662">Pyridine nucleotide biosynthesis</keyword>
<dbReference type="Pfam" id="PF00266">
    <property type="entry name" value="Aminotran_5"/>
    <property type="match status" value="1"/>
</dbReference>
<dbReference type="GO" id="GO:0043420">
    <property type="term" value="P:anthranilate metabolic process"/>
    <property type="evidence" value="ECO:0007669"/>
    <property type="project" value="TreeGrafter"/>
</dbReference>
<keyword evidence="2 4" id="KW-0378">Hydrolase</keyword>
<dbReference type="InterPro" id="IPR015421">
    <property type="entry name" value="PyrdxlP-dep_Trfase_major"/>
</dbReference>
<dbReference type="PANTHER" id="PTHR14084:SF0">
    <property type="entry name" value="KYNURENINASE"/>
    <property type="match status" value="1"/>
</dbReference>
<evidence type="ECO:0000313" key="7">
    <source>
        <dbReference type="Proteomes" id="UP000638313"/>
    </source>
</evidence>
<dbReference type="Gene3D" id="3.90.1150.10">
    <property type="entry name" value="Aspartate Aminotransferase, domain 1"/>
    <property type="match status" value="1"/>
</dbReference>
<dbReference type="GO" id="GO:0019441">
    <property type="term" value="P:L-tryptophan catabolic process to kynurenine"/>
    <property type="evidence" value="ECO:0007669"/>
    <property type="project" value="TreeGrafter"/>
</dbReference>
<dbReference type="EMBL" id="BNBD01000010">
    <property type="protein sequence ID" value="GHF58651.1"/>
    <property type="molecule type" value="Genomic_DNA"/>
</dbReference>
<evidence type="ECO:0000256" key="4">
    <source>
        <dbReference type="PIRNR" id="PIRNR038800"/>
    </source>
</evidence>
<comment type="similarity">
    <text evidence="4">Belongs to the kynureninase family.</text>
</comment>
<dbReference type="GO" id="GO:0030170">
    <property type="term" value="F:pyridoxal phosphate binding"/>
    <property type="evidence" value="ECO:0007669"/>
    <property type="project" value="InterPro"/>
</dbReference>
<reference evidence="6" key="1">
    <citation type="journal article" date="2014" name="Int. J. Syst. Evol. Microbiol.">
        <title>Complete genome sequence of Corynebacterium casei LMG S-19264T (=DSM 44701T), isolated from a smear-ripened cheese.</title>
        <authorList>
            <consortium name="US DOE Joint Genome Institute (JGI-PGF)"/>
            <person name="Walter F."/>
            <person name="Albersmeier A."/>
            <person name="Kalinowski J."/>
            <person name="Ruckert C."/>
        </authorList>
    </citation>
    <scope>NUCLEOTIDE SEQUENCE</scope>
    <source>
        <strain evidence="6">JCM 4059</strain>
    </source>
</reference>
<dbReference type="GO" id="GO:0009435">
    <property type="term" value="P:NAD+ biosynthetic process"/>
    <property type="evidence" value="ECO:0007669"/>
    <property type="project" value="InterPro"/>
</dbReference>
<protein>
    <recommendedName>
        <fullName evidence="4">Kynureninase</fullName>
        <ecNumber evidence="4">3.7.1.3</ecNumber>
    </recommendedName>
</protein>
<dbReference type="InterPro" id="IPR000192">
    <property type="entry name" value="Aminotrans_V_dom"/>
</dbReference>
<feature type="domain" description="Aminotransferase class V" evidence="5">
    <location>
        <begin position="85"/>
        <end position="323"/>
    </location>
</feature>
<dbReference type="InterPro" id="IPR015422">
    <property type="entry name" value="PyrdxlP-dep_Trfase_small"/>
</dbReference>
<comment type="cofactor">
    <cofactor evidence="4">
        <name>pyridoxal 5'-phosphate</name>
        <dbReference type="ChEBI" id="CHEBI:597326"/>
    </cofactor>
</comment>
<comment type="catalytic activity">
    <reaction evidence="4">
        <text>3-hydroxy-L-kynurenine + H2O = 3-hydroxyanthranilate + L-alanine + H(+)</text>
        <dbReference type="Rhea" id="RHEA:25143"/>
        <dbReference type="ChEBI" id="CHEBI:15377"/>
        <dbReference type="ChEBI" id="CHEBI:15378"/>
        <dbReference type="ChEBI" id="CHEBI:36559"/>
        <dbReference type="ChEBI" id="CHEBI:57972"/>
        <dbReference type="ChEBI" id="CHEBI:58125"/>
        <dbReference type="EC" id="3.7.1.3"/>
    </reaction>
</comment>
<comment type="subunit">
    <text evidence="4">Homodimer.</text>
</comment>
<dbReference type="GO" id="GO:0005737">
    <property type="term" value="C:cytoplasm"/>
    <property type="evidence" value="ECO:0007669"/>
    <property type="project" value="InterPro"/>
</dbReference>
<sequence>MTDLPADPLLLSEARRLDAEDPLSGFRDRFHPVPEGTVFLNGASLGRMPAATPALVDEVLRGQWGDRLAHARAQWLDLPRRAGDRIAEVALGARPGEVVVGDCTSVNLYKLAVAALRARPGRATVLVEDDTFPTDRYVLSGVAADAGATLRVLPAHPDLGLDPEVLRDALDDGVALVCLCLVAPRSGALLDMAGITAAVHEAGALMLWDLSHAAGAVPIDLTGCGADLAVGSTYKHLLAGPGSPALLYVRRDLQPLLTQPVQGWYGHRDQLALLPAYEPDPGIRRFLTGSPPVLSIVASGAGLDLIAEAGLDRIRAKSTALTGFFQRLADRELVPRGFRPASPPEPARRGAHLTYERPGAPELVPFFAEAGVFVDPALPDRVRISPVPLSTRFTDLCEAVERMCRVVDVVDGRGEGRTA</sequence>
<dbReference type="PIRSF" id="PIRSF038800">
    <property type="entry name" value="KYNU"/>
    <property type="match status" value="1"/>
</dbReference>
<accession>A0A919B618</accession>
<comment type="pathway">
    <text evidence="4">Amino-acid degradation; L-kynurenine degradation; L-alanine and anthranilate from L-kynurenine: step 1/1.</text>
</comment>
<dbReference type="RefSeq" id="WP_229891352.1">
    <property type="nucleotide sequence ID" value="NZ_BNBD01000010.1"/>
</dbReference>
<comment type="catalytic activity">
    <reaction evidence="4">
        <text>L-kynurenine + H2O = anthranilate + L-alanine + H(+)</text>
        <dbReference type="Rhea" id="RHEA:16813"/>
        <dbReference type="ChEBI" id="CHEBI:15377"/>
        <dbReference type="ChEBI" id="CHEBI:15378"/>
        <dbReference type="ChEBI" id="CHEBI:16567"/>
        <dbReference type="ChEBI" id="CHEBI:57959"/>
        <dbReference type="ChEBI" id="CHEBI:57972"/>
        <dbReference type="EC" id="3.7.1.3"/>
    </reaction>
</comment>
<evidence type="ECO:0000256" key="1">
    <source>
        <dbReference type="ARBA" id="ARBA00022642"/>
    </source>
</evidence>
<reference evidence="6" key="2">
    <citation type="submission" date="2020-09" db="EMBL/GenBank/DDBJ databases">
        <authorList>
            <person name="Sun Q."/>
            <person name="Ohkuma M."/>
        </authorList>
    </citation>
    <scope>NUCLEOTIDE SEQUENCE</scope>
    <source>
        <strain evidence="6">JCM 4059</strain>
    </source>
</reference>
<dbReference type="SUPFAM" id="SSF53383">
    <property type="entry name" value="PLP-dependent transferases"/>
    <property type="match status" value="1"/>
</dbReference>
<dbReference type="AlphaFoldDB" id="A0A919B618"/>
<dbReference type="Gene3D" id="3.40.640.10">
    <property type="entry name" value="Type I PLP-dependent aspartate aminotransferase-like (Major domain)"/>
    <property type="match status" value="1"/>
</dbReference>
<comment type="pathway">
    <text evidence="4">Cofactor biosynthesis; NAD(+) biosynthesis; quinolinate from L-kynurenine: step 2/3.</text>
</comment>
<dbReference type="PANTHER" id="PTHR14084">
    <property type="entry name" value="KYNURENINASE"/>
    <property type="match status" value="1"/>
</dbReference>
<dbReference type="InterPro" id="IPR010111">
    <property type="entry name" value="Kynureninase"/>
</dbReference>
<gene>
    <name evidence="6" type="primary">kynU</name>
    <name evidence="6" type="ORF">GCM10010218_44960</name>
</gene>
<organism evidence="6 7">
    <name type="scientific">Streptomyces mashuensis</name>
    <dbReference type="NCBI Taxonomy" id="33904"/>
    <lineage>
        <taxon>Bacteria</taxon>
        <taxon>Bacillati</taxon>
        <taxon>Actinomycetota</taxon>
        <taxon>Actinomycetes</taxon>
        <taxon>Kitasatosporales</taxon>
        <taxon>Streptomycetaceae</taxon>
        <taxon>Streptomyces</taxon>
    </lineage>
</organism>
<dbReference type="GO" id="GO:0030429">
    <property type="term" value="F:kynureninase activity"/>
    <property type="evidence" value="ECO:0007669"/>
    <property type="project" value="UniProtKB-EC"/>
</dbReference>
<comment type="function">
    <text evidence="4">Catalyzes the cleavage of L-kynurenine (L-Kyn) and L-3-hydroxykynurenine (L-3OHKyn) into anthranilic acid (AA) and 3-hydroxyanthranilic acid (3-OHAA), respectively.</text>
</comment>
<keyword evidence="7" id="KW-1185">Reference proteome</keyword>
<dbReference type="EC" id="3.7.1.3" evidence="4"/>
<evidence type="ECO:0000256" key="3">
    <source>
        <dbReference type="ARBA" id="ARBA00022898"/>
    </source>
</evidence>